<dbReference type="InterPro" id="IPR002575">
    <property type="entry name" value="Aminoglycoside_PTrfase"/>
</dbReference>
<comment type="caution">
    <text evidence="3">The sequence shown here is derived from an EMBL/GenBank/DDBJ whole genome shotgun (WGS) entry which is preliminary data.</text>
</comment>
<gene>
    <name evidence="3" type="ORF">GCM10009836_47060</name>
</gene>
<dbReference type="RefSeq" id="WP_344420936.1">
    <property type="nucleotide sequence ID" value="NZ_BAAAQK010000018.1"/>
</dbReference>
<sequence length="322" mass="33391">MTWLDGVGRRLGGTPEIVARTPLTGGYASGVVERVDLLVDGRVHTVVLKPADPVEVAAMRAVAVVDPELVAVPRMLATDPLVLEFVDGAADGEVREPVLRTLAAVHRHWFRKRPRGLPVVDASWWRGLCAHVLVALRGAAERAVVAPGDPDAAGSSAAPAGGSAAPAGGSAAPAGRSAAPSGARTAPEPWPTAIAQVTAWAEDPRIVAALALLPKTLCHGDAHRGNMLGDHLIDWGNARVAPAGLDLAVIEAQGAVDLGPYRVLFPEGPLAEVEREWARVHAHVQYLGFAADHLGAARVAEMLDTAAEALARLGPALTAAPR</sequence>
<accession>A0ABN2NCI0</accession>
<evidence type="ECO:0000313" key="3">
    <source>
        <dbReference type="EMBL" id="GAA1861455.1"/>
    </source>
</evidence>
<protein>
    <recommendedName>
        <fullName evidence="2">Aminoglycoside phosphotransferase domain-containing protein</fullName>
    </recommendedName>
</protein>
<dbReference type="Pfam" id="PF01636">
    <property type="entry name" value="APH"/>
    <property type="match status" value="1"/>
</dbReference>
<dbReference type="SUPFAM" id="SSF56112">
    <property type="entry name" value="Protein kinase-like (PK-like)"/>
    <property type="match status" value="1"/>
</dbReference>
<dbReference type="InterPro" id="IPR011009">
    <property type="entry name" value="Kinase-like_dom_sf"/>
</dbReference>
<evidence type="ECO:0000259" key="2">
    <source>
        <dbReference type="Pfam" id="PF01636"/>
    </source>
</evidence>
<feature type="region of interest" description="Disordered" evidence="1">
    <location>
        <begin position="146"/>
        <end position="188"/>
    </location>
</feature>
<dbReference type="Proteomes" id="UP001500449">
    <property type="component" value="Unassembled WGS sequence"/>
</dbReference>
<keyword evidence="4" id="KW-1185">Reference proteome</keyword>
<feature type="domain" description="Aminoglycoside phosphotransferase" evidence="2">
    <location>
        <begin position="58"/>
        <end position="250"/>
    </location>
</feature>
<reference evidence="3 4" key="1">
    <citation type="journal article" date="2019" name="Int. J. Syst. Evol. Microbiol.">
        <title>The Global Catalogue of Microorganisms (GCM) 10K type strain sequencing project: providing services to taxonomists for standard genome sequencing and annotation.</title>
        <authorList>
            <consortium name="The Broad Institute Genomics Platform"/>
            <consortium name="The Broad Institute Genome Sequencing Center for Infectious Disease"/>
            <person name="Wu L."/>
            <person name="Ma J."/>
        </authorList>
    </citation>
    <scope>NUCLEOTIDE SEQUENCE [LARGE SCALE GENOMIC DNA]</scope>
    <source>
        <strain evidence="3 4">JCM 16009</strain>
    </source>
</reference>
<evidence type="ECO:0000256" key="1">
    <source>
        <dbReference type="SAM" id="MobiDB-lite"/>
    </source>
</evidence>
<feature type="compositionally biased region" description="Low complexity" evidence="1">
    <location>
        <begin position="146"/>
        <end position="184"/>
    </location>
</feature>
<proteinExistence type="predicted"/>
<dbReference type="EMBL" id="BAAAQK010000018">
    <property type="protein sequence ID" value="GAA1861455.1"/>
    <property type="molecule type" value="Genomic_DNA"/>
</dbReference>
<name>A0ABN2NCI0_9PSEU</name>
<organism evidence="3 4">
    <name type="scientific">Pseudonocardia ailaonensis</name>
    <dbReference type="NCBI Taxonomy" id="367279"/>
    <lineage>
        <taxon>Bacteria</taxon>
        <taxon>Bacillati</taxon>
        <taxon>Actinomycetota</taxon>
        <taxon>Actinomycetes</taxon>
        <taxon>Pseudonocardiales</taxon>
        <taxon>Pseudonocardiaceae</taxon>
        <taxon>Pseudonocardia</taxon>
    </lineage>
</organism>
<evidence type="ECO:0000313" key="4">
    <source>
        <dbReference type="Proteomes" id="UP001500449"/>
    </source>
</evidence>
<dbReference type="Gene3D" id="1.10.510.10">
    <property type="entry name" value="Transferase(Phosphotransferase) domain 1"/>
    <property type="match status" value="1"/>
</dbReference>